<accession>Q3ZTB3</accession>
<dbReference type="PANTHER" id="PTHR30606">
    <property type="entry name" value="LIPID A BIOSYNTHESIS LAUROYL ACYLTRANSFERASE"/>
    <property type="match status" value="1"/>
</dbReference>
<organism evidence="8">
    <name type="scientific">Campylobacter jejuni</name>
    <dbReference type="NCBI Taxonomy" id="197"/>
    <lineage>
        <taxon>Bacteria</taxon>
        <taxon>Pseudomonadati</taxon>
        <taxon>Campylobacterota</taxon>
        <taxon>Epsilonproteobacteria</taxon>
        <taxon>Campylobacterales</taxon>
        <taxon>Campylobacteraceae</taxon>
        <taxon>Campylobacter</taxon>
    </lineage>
</organism>
<keyword evidence="3" id="KW-0997">Cell inner membrane</keyword>
<comment type="subcellular location">
    <subcellularLocation>
        <location evidence="1">Cell inner membrane</location>
    </subcellularLocation>
</comment>
<dbReference type="InterPro" id="IPR004960">
    <property type="entry name" value="LipA_acyltrans"/>
</dbReference>
<reference evidence="8" key="1">
    <citation type="journal article" date="2007" name="Infect. Immun.">
        <title>Structural characterization of Campylobacter jejuni lipooligosaccharide outer cores associated with Guillain-Barre and Miller Fisher syndromes.</title>
        <authorList>
            <person name="Godschalk P.C."/>
            <person name="Kuijf M.L."/>
            <person name="Li J."/>
            <person name="St Michael F."/>
            <person name="Ang C.W."/>
            <person name="Jacobs B.C."/>
            <person name="Karwaski M.F."/>
            <person name="Brochu D."/>
            <person name="Moterassed A."/>
            <person name="Endtz H.P."/>
            <person name="van Belkum A."/>
            <person name="Gilbert M."/>
        </authorList>
    </citation>
    <scope>NUCLEOTIDE SEQUENCE</scope>
    <source>
        <strain evidence="8">GB24</strain>
    </source>
</reference>
<evidence type="ECO:0000256" key="7">
    <source>
        <dbReference type="SAM" id="Phobius"/>
    </source>
</evidence>
<dbReference type="EMBL" id="AY573819">
    <property type="protein sequence ID" value="AAT77194.1"/>
    <property type="molecule type" value="Genomic_DNA"/>
</dbReference>
<keyword evidence="7" id="KW-1133">Transmembrane helix</keyword>
<keyword evidence="7" id="KW-0812">Transmembrane</keyword>
<dbReference type="PANTHER" id="PTHR30606:SF9">
    <property type="entry name" value="LIPID A BIOSYNTHESIS LAUROYLTRANSFERASE"/>
    <property type="match status" value="1"/>
</dbReference>
<gene>
    <name evidence="8" type="primary">htrB</name>
</gene>
<evidence type="ECO:0000256" key="5">
    <source>
        <dbReference type="ARBA" id="ARBA00023136"/>
    </source>
</evidence>
<proteinExistence type="predicted"/>
<dbReference type="Pfam" id="PF03279">
    <property type="entry name" value="Lip_A_acyltrans"/>
    <property type="match status" value="1"/>
</dbReference>
<dbReference type="GO" id="GO:0009247">
    <property type="term" value="P:glycolipid biosynthetic process"/>
    <property type="evidence" value="ECO:0007669"/>
    <property type="project" value="UniProtKB-ARBA"/>
</dbReference>
<dbReference type="GO" id="GO:0005886">
    <property type="term" value="C:plasma membrane"/>
    <property type="evidence" value="ECO:0007669"/>
    <property type="project" value="UniProtKB-SubCell"/>
</dbReference>
<name>Q3ZTB3_CAMJU</name>
<keyword evidence="6 8" id="KW-0012">Acyltransferase</keyword>
<dbReference type="NCBIfam" id="NF006270">
    <property type="entry name" value="PRK08419.1"/>
    <property type="match status" value="1"/>
</dbReference>
<sequence>MPKAYLMKNSDRIYLSLYYILKFFVTFMPECILHFLALIVARITFYLNKKHRKIIGTNLQICFPQYTQKERDKLSLKIYENFAQFGIDCLQNQNTTKEKILNKVNFINENLLIDALALKRPIIFTTAHYGNWEILSLAYAAKYGAIAIVGKKLKSEIMYEILSQSRTQFDIELIDKKGGIRQMLSALKKGRTLGILTDQDCAENESVRLKFFNKEVNYQMGASLIAQRSNALIIPVYAYKEEGKFCIEFFKAKDSQNASLEELTLYQAQSCEEMIKKRPWEYFFFHRRFASYDKEIYKGAK</sequence>
<dbReference type="GO" id="GO:0016746">
    <property type="term" value="F:acyltransferase activity"/>
    <property type="evidence" value="ECO:0007669"/>
    <property type="project" value="UniProtKB-KW"/>
</dbReference>
<evidence type="ECO:0000256" key="1">
    <source>
        <dbReference type="ARBA" id="ARBA00004533"/>
    </source>
</evidence>
<evidence type="ECO:0000256" key="3">
    <source>
        <dbReference type="ARBA" id="ARBA00022519"/>
    </source>
</evidence>
<evidence type="ECO:0000313" key="8">
    <source>
        <dbReference type="EMBL" id="AAT77194.1"/>
    </source>
</evidence>
<evidence type="ECO:0000256" key="6">
    <source>
        <dbReference type="ARBA" id="ARBA00023315"/>
    </source>
</evidence>
<evidence type="ECO:0000256" key="2">
    <source>
        <dbReference type="ARBA" id="ARBA00022475"/>
    </source>
</evidence>
<evidence type="ECO:0000256" key="4">
    <source>
        <dbReference type="ARBA" id="ARBA00022679"/>
    </source>
</evidence>
<keyword evidence="4 8" id="KW-0808">Transferase</keyword>
<dbReference type="CDD" id="cd07984">
    <property type="entry name" value="LPLAT_LABLAT-like"/>
    <property type="match status" value="1"/>
</dbReference>
<protein>
    <submittedName>
        <fullName evidence="8">Putative lipid A biosynthesis acyltransferase</fullName>
    </submittedName>
</protein>
<keyword evidence="2" id="KW-1003">Cell membrane</keyword>
<dbReference type="AlphaFoldDB" id="Q3ZTB3"/>
<keyword evidence="5 7" id="KW-0472">Membrane</keyword>
<feature type="transmembrane region" description="Helical" evidence="7">
    <location>
        <begin position="20"/>
        <end position="45"/>
    </location>
</feature>